<dbReference type="InterPro" id="IPR035965">
    <property type="entry name" value="PAS-like_dom_sf"/>
</dbReference>
<evidence type="ECO:0000256" key="1">
    <source>
        <dbReference type="ARBA" id="ARBA00001946"/>
    </source>
</evidence>
<dbReference type="CDD" id="cd19410">
    <property type="entry name" value="HK9-like_sensor"/>
    <property type="match status" value="1"/>
</dbReference>
<dbReference type="InterPro" id="IPR029787">
    <property type="entry name" value="Nucleotide_cyclase"/>
</dbReference>
<dbReference type="Pfam" id="PF08448">
    <property type="entry name" value="PAS_4"/>
    <property type="match status" value="1"/>
</dbReference>
<evidence type="ECO:0000259" key="5">
    <source>
        <dbReference type="PROSITE" id="PS50887"/>
    </source>
</evidence>
<dbReference type="GO" id="GO:0005886">
    <property type="term" value="C:plasma membrane"/>
    <property type="evidence" value="ECO:0007669"/>
    <property type="project" value="TreeGrafter"/>
</dbReference>
<keyword evidence="6" id="KW-0548">Nucleotidyltransferase</keyword>
<dbReference type="PANTHER" id="PTHR45138">
    <property type="entry name" value="REGULATORY COMPONENTS OF SENSORY TRANSDUCTION SYSTEM"/>
    <property type="match status" value="1"/>
</dbReference>
<dbReference type="InterPro" id="IPR013656">
    <property type="entry name" value="PAS_4"/>
</dbReference>
<dbReference type="AlphaFoldDB" id="A0A378LV56"/>
<dbReference type="InterPro" id="IPR050469">
    <property type="entry name" value="Diguanylate_Cyclase"/>
</dbReference>
<dbReference type="NCBIfam" id="TIGR00229">
    <property type="entry name" value="sensory_box"/>
    <property type="match status" value="1"/>
</dbReference>
<evidence type="ECO:0000256" key="3">
    <source>
        <dbReference type="ARBA" id="ARBA00034247"/>
    </source>
</evidence>
<dbReference type="Gene3D" id="3.30.450.40">
    <property type="match status" value="1"/>
</dbReference>
<dbReference type="Gene3D" id="3.30.450.20">
    <property type="entry name" value="PAS domain"/>
    <property type="match status" value="1"/>
</dbReference>
<dbReference type="Proteomes" id="UP000255297">
    <property type="component" value="Unassembled WGS sequence"/>
</dbReference>
<dbReference type="PROSITE" id="PS50887">
    <property type="entry name" value="GGDEF"/>
    <property type="match status" value="1"/>
</dbReference>
<dbReference type="InterPro" id="IPR000014">
    <property type="entry name" value="PAS"/>
</dbReference>
<evidence type="ECO:0000256" key="4">
    <source>
        <dbReference type="SAM" id="Phobius"/>
    </source>
</evidence>
<sequence>MDFIKKQKQAALVAHSDSGFSKILLYSIFIPALLLVFIISIFSYFQVNKLVKTNYWVTHTYQVIQNTDQILFSIVNINSYQRGYFISGDNQFLNKIDKAKLNFKERFDSLLKLTKDNLSQTERVNRFIDLINQRLNQITFNIPLRQNNKLQTPEGIDSFRQEVDLSNQIRDLGQEIKSVELALLQGRNDKALSDAKLANIIIILGSLISICGLFLTFILANKELSRSLQSEQQRKIIEIQLRSILESATDMIAAVDTNYRYIIFNEAYLEEFKRLFGISLMIGMSVDNIFSDQDSRNKLLDIWKESLKGREFVKNIEIEVDEKQNVYEITSSLITNEINEIKGAVHIIRNITKQIEEQAELKESYNQLSLGMQALKDKNDQITLLVEMSDILLACGSLDELGNVMAKYCERMLHFARGYLYVMHPSKNYLEIATSWGSPNEQKTTFSPHECWAIRLGRTHYVRPAHNQLICNHVIQEQIDNSTYICVPLMAQNDIYGLLYLELINEIPEGFSENQRLLITAFAELTALAFANVRLRENLRHQSIRDPLTGLYNRRYLEDFLLKQIHQSERTNVPLAVVMMDLDHFKKINDTYGHDAGDAVLKELGKILQEDIRVGDIAARYGGEEFIVVFYGVNDESIKSRAERIRHAVSRIQLKYGAQHVGPITISMGISEFPTHGHTPMELIESADKALYYAKANGRNMVVLYAEIKNKRDYLKKVDNP</sequence>
<dbReference type="SMART" id="SM00267">
    <property type="entry name" value="GGDEF"/>
    <property type="match status" value="1"/>
</dbReference>
<keyword evidence="4" id="KW-0812">Transmembrane</keyword>
<feature type="transmembrane region" description="Helical" evidence="4">
    <location>
        <begin position="197"/>
        <end position="220"/>
    </location>
</feature>
<protein>
    <recommendedName>
        <fullName evidence="2">diguanylate cyclase</fullName>
        <ecNumber evidence="2">2.7.7.65</ecNumber>
    </recommendedName>
</protein>
<dbReference type="SMART" id="SM00065">
    <property type="entry name" value="GAF"/>
    <property type="match status" value="1"/>
</dbReference>
<dbReference type="PANTHER" id="PTHR45138:SF9">
    <property type="entry name" value="DIGUANYLATE CYCLASE DGCM-RELATED"/>
    <property type="match status" value="1"/>
</dbReference>
<organism evidence="6 7">
    <name type="scientific">Legionella wadsworthii</name>
    <dbReference type="NCBI Taxonomy" id="28088"/>
    <lineage>
        <taxon>Bacteria</taxon>
        <taxon>Pseudomonadati</taxon>
        <taxon>Pseudomonadota</taxon>
        <taxon>Gammaproteobacteria</taxon>
        <taxon>Legionellales</taxon>
        <taxon>Legionellaceae</taxon>
        <taxon>Legionella</taxon>
    </lineage>
</organism>
<evidence type="ECO:0000313" key="7">
    <source>
        <dbReference type="Proteomes" id="UP000255297"/>
    </source>
</evidence>
<dbReference type="OrthoDB" id="9803824at2"/>
<evidence type="ECO:0000313" key="6">
    <source>
        <dbReference type="EMBL" id="STY31793.1"/>
    </source>
</evidence>
<dbReference type="GO" id="GO:0052621">
    <property type="term" value="F:diguanylate cyclase activity"/>
    <property type="evidence" value="ECO:0007669"/>
    <property type="project" value="UniProtKB-EC"/>
</dbReference>
<dbReference type="EMBL" id="UGPB01000001">
    <property type="protein sequence ID" value="STY31793.1"/>
    <property type="molecule type" value="Genomic_DNA"/>
</dbReference>
<evidence type="ECO:0000256" key="2">
    <source>
        <dbReference type="ARBA" id="ARBA00012528"/>
    </source>
</evidence>
<dbReference type="GO" id="GO:0043709">
    <property type="term" value="P:cell adhesion involved in single-species biofilm formation"/>
    <property type="evidence" value="ECO:0007669"/>
    <property type="project" value="TreeGrafter"/>
</dbReference>
<feature type="domain" description="GGDEF" evidence="5">
    <location>
        <begin position="573"/>
        <end position="707"/>
    </location>
</feature>
<dbReference type="SUPFAM" id="SSF55785">
    <property type="entry name" value="PYP-like sensor domain (PAS domain)"/>
    <property type="match status" value="1"/>
</dbReference>
<dbReference type="Gene3D" id="3.30.70.270">
    <property type="match status" value="1"/>
</dbReference>
<dbReference type="SUPFAM" id="SSF55073">
    <property type="entry name" value="Nucleotide cyclase"/>
    <property type="match status" value="1"/>
</dbReference>
<dbReference type="CDD" id="cd01949">
    <property type="entry name" value="GGDEF"/>
    <property type="match status" value="1"/>
</dbReference>
<dbReference type="InterPro" id="IPR000160">
    <property type="entry name" value="GGDEF_dom"/>
</dbReference>
<keyword evidence="4" id="KW-1133">Transmembrane helix</keyword>
<proteinExistence type="predicted"/>
<keyword evidence="7" id="KW-1185">Reference proteome</keyword>
<dbReference type="SUPFAM" id="SSF55781">
    <property type="entry name" value="GAF domain-like"/>
    <property type="match status" value="1"/>
</dbReference>
<dbReference type="Pfam" id="PF05227">
    <property type="entry name" value="CHASE3"/>
    <property type="match status" value="1"/>
</dbReference>
<accession>A0A378LV56</accession>
<dbReference type="GO" id="GO:1902201">
    <property type="term" value="P:negative regulation of bacterial-type flagellum-dependent cell motility"/>
    <property type="evidence" value="ECO:0007669"/>
    <property type="project" value="TreeGrafter"/>
</dbReference>
<dbReference type="FunFam" id="3.30.70.270:FF:000001">
    <property type="entry name" value="Diguanylate cyclase domain protein"/>
    <property type="match status" value="1"/>
</dbReference>
<dbReference type="NCBIfam" id="TIGR00254">
    <property type="entry name" value="GGDEF"/>
    <property type="match status" value="1"/>
</dbReference>
<comment type="cofactor">
    <cofactor evidence="1">
        <name>Mg(2+)</name>
        <dbReference type="ChEBI" id="CHEBI:18420"/>
    </cofactor>
</comment>
<dbReference type="EC" id="2.7.7.65" evidence="2"/>
<keyword evidence="6" id="KW-0808">Transferase</keyword>
<keyword evidence="4" id="KW-0472">Membrane</keyword>
<gene>
    <name evidence="6" type="primary">ycdT</name>
    <name evidence="6" type="ORF">NCTC11532_03070</name>
</gene>
<dbReference type="InterPro" id="IPR007891">
    <property type="entry name" value="CHASE3"/>
</dbReference>
<dbReference type="Pfam" id="PF00990">
    <property type="entry name" value="GGDEF"/>
    <property type="match status" value="1"/>
</dbReference>
<dbReference type="RefSeq" id="WP_031566727.1">
    <property type="nucleotide sequence ID" value="NZ_CAAAIS010000014.1"/>
</dbReference>
<dbReference type="InterPro" id="IPR043128">
    <property type="entry name" value="Rev_trsase/Diguanyl_cyclase"/>
</dbReference>
<feature type="transmembrane region" description="Helical" evidence="4">
    <location>
        <begin position="23"/>
        <end position="45"/>
    </location>
</feature>
<dbReference type="Pfam" id="PF01590">
    <property type="entry name" value="GAF"/>
    <property type="match status" value="1"/>
</dbReference>
<name>A0A378LV56_9GAMM</name>
<reference evidence="6 7" key="1">
    <citation type="submission" date="2018-06" db="EMBL/GenBank/DDBJ databases">
        <authorList>
            <consortium name="Pathogen Informatics"/>
            <person name="Doyle S."/>
        </authorList>
    </citation>
    <scope>NUCLEOTIDE SEQUENCE [LARGE SCALE GENOMIC DNA]</scope>
    <source>
        <strain evidence="6 7">NCTC11532</strain>
    </source>
</reference>
<comment type="catalytic activity">
    <reaction evidence="3">
        <text>2 GTP = 3',3'-c-di-GMP + 2 diphosphate</text>
        <dbReference type="Rhea" id="RHEA:24898"/>
        <dbReference type="ChEBI" id="CHEBI:33019"/>
        <dbReference type="ChEBI" id="CHEBI:37565"/>
        <dbReference type="ChEBI" id="CHEBI:58805"/>
        <dbReference type="EC" id="2.7.7.65"/>
    </reaction>
</comment>
<dbReference type="InterPro" id="IPR003018">
    <property type="entry name" value="GAF"/>
</dbReference>
<dbReference type="STRING" id="1122170.GCA_000701265_01533"/>
<dbReference type="InterPro" id="IPR029016">
    <property type="entry name" value="GAF-like_dom_sf"/>
</dbReference>